<protein>
    <submittedName>
        <fullName evidence="1">Uncharacterized protein</fullName>
    </submittedName>
</protein>
<proteinExistence type="predicted"/>
<reference evidence="1" key="2">
    <citation type="journal article" date="2015" name="Data Brief">
        <title>Shoot transcriptome of the giant reed, Arundo donax.</title>
        <authorList>
            <person name="Barrero R.A."/>
            <person name="Guerrero F.D."/>
            <person name="Moolhuijzen P."/>
            <person name="Goolsby J.A."/>
            <person name="Tidwell J."/>
            <person name="Bellgard S.E."/>
            <person name="Bellgard M.I."/>
        </authorList>
    </citation>
    <scope>NUCLEOTIDE SEQUENCE</scope>
    <source>
        <tissue evidence="1">Shoot tissue taken approximately 20 cm above the soil surface</tissue>
    </source>
</reference>
<organism evidence="1">
    <name type="scientific">Arundo donax</name>
    <name type="common">Giant reed</name>
    <name type="synonym">Donax arundinaceus</name>
    <dbReference type="NCBI Taxonomy" id="35708"/>
    <lineage>
        <taxon>Eukaryota</taxon>
        <taxon>Viridiplantae</taxon>
        <taxon>Streptophyta</taxon>
        <taxon>Embryophyta</taxon>
        <taxon>Tracheophyta</taxon>
        <taxon>Spermatophyta</taxon>
        <taxon>Magnoliopsida</taxon>
        <taxon>Liliopsida</taxon>
        <taxon>Poales</taxon>
        <taxon>Poaceae</taxon>
        <taxon>PACMAD clade</taxon>
        <taxon>Arundinoideae</taxon>
        <taxon>Arundineae</taxon>
        <taxon>Arundo</taxon>
    </lineage>
</organism>
<sequence>MTTEKKMDGKISRC</sequence>
<reference evidence="1" key="1">
    <citation type="submission" date="2014-09" db="EMBL/GenBank/DDBJ databases">
        <authorList>
            <person name="Magalhaes I.L.F."/>
            <person name="Oliveira U."/>
            <person name="Santos F.R."/>
            <person name="Vidigal T.H.D.A."/>
            <person name="Brescovit A.D."/>
            <person name="Santos A.J."/>
        </authorList>
    </citation>
    <scope>NUCLEOTIDE SEQUENCE</scope>
    <source>
        <tissue evidence="1">Shoot tissue taken approximately 20 cm above the soil surface</tissue>
    </source>
</reference>
<evidence type="ECO:0000313" key="1">
    <source>
        <dbReference type="EMBL" id="JAD70928.1"/>
    </source>
</evidence>
<name>A0A0A9C8Z1_ARUDO</name>
<accession>A0A0A9C8Z1</accession>
<dbReference type="EMBL" id="GBRH01226967">
    <property type="protein sequence ID" value="JAD70928.1"/>
    <property type="molecule type" value="Transcribed_RNA"/>
</dbReference>